<dbReference type="SUPFAM" id="SSF56281">
    <property type="entry name" value="Metallo-hydrolase/oxidoreductase"/>
    <property type="match status" value="1"/>
</dbReference>
<dbReference type="InterPro" id="IPR036866">
    <property type="entry name" value="RibonucZ/Hydroxyglut_hydro"/>
</dbReference>
<accession>A0AAE0IXC0</accession>
<evidence type="ECO:0000256" key="4">
    <source>
        <dbReference type="ARBA" id="ARBA00022833"/>
    </source>
</evidence>
<dbReference type="SMART" id="SM00849">
    <property type="entry name" value="Lactamase_B"/>
    <property type="match status" value="1"/>
</dbReference>
<dbReference type="AlphaFoldDB" id="A0AAE0IXC0"/>
<evidence type="ECO:0000256" key="2">
    <source>
        <dbReference type="ARBA" id="ARBA00022723"/>
    </source>
</evidence>
<keyword evidence="4" id="KW-0862">Zinc</keyword>
<dbReference type="GO" id="GO:0046872">
    <property type="term" value="F:metal ion binding"/>
    <property type="evidence" value="ECO:0007669"/>
    <property type="project" value="UniProtKB-KW"/>
</dbReference>
<feature type="domain" description="Metallo-beta-lactamase" evidence="5">
    <location>
        <begin position="54"/>
        <end position="274"/>
    </location>
</feature>
<dbReference type="InterPro" id="IPR001279">
    <property type="entry name" value="Metallo-B-lactamas"/>
</dbReference>
<dbReference type="PANTHER" id="PTHR42978:SF5">
    <property type="entry name" value="METALLO-BETA-LACTAMASE DOMAIN-CONTAINING PROTEIN"/>
    <property type="match status" value="1"/>
</dbReference>
<keyword evidence="3" id="KW-0378">Hydrolase</keyword>
<dbReference type="Pfam" id="PF00753">
    <property type="entry name" value="Lactamase_B"/>
    <property type="match status" value="1"/>
</dbReference>
<keyword evidence="2" id="KW-0479">Metal-binding</keyword>
<dbReference type="CDD" id="cd07730">
    <property type="entry name" value="metallo-hydrolase-like_MBL-fold"/>
    <property type="match status" value="1"/>
</dbReference>
<keyword evidence="7" id="KW-1185">Reference proteome</keyword>
<dbReference type="InterPro" id="IPR051013">
    <property type="entry name" value="MBL_superfamily_lactonases"/>
</dbReference>
<dbReference type="GO" id="GO:0016787">
    <property type="term" value="F:hydrolase activity"/>
    <property type="evidence" value="ECO:0007669"/>
    <property type="project" value="UniProtKB-KW"/>
</dbReference>
<evidence type="ECO:0000256" key="1">
    <source>
        <dbReference type="ARBA" id="ARBA00007749"/>
    </source>
</evidence>
<proteinExistence type="inferred from homology"/>
<evidence type="ECO:0000256" key="3">
    <source>
        <dbReference type="ARBA" id="ARBA00022801"/>
    </source>
</evidence>
<name>A0AAE0IXC0_9PEZI</name>
<reference evidence="6" key="2">
    <citation type="submission" date="2023-06" db="EMBL/GenBank/DDBJ databases">
        <authorList>
            <consortium name="Lawrence Berkeley National Laboratory"/>
            <person name="Haridas S."/>
            <person name="Hensen N."/>
            <person name="Bonometti L."/>
            <person name="Westerberg I."/>
            <person name="Brannstrom I.O."/>
            <person name="Guillou S."/>
            <person name="Cros-Aarteil S."/>
            <person name="Calhoun S."/>
            <person name="Kuo A."/>
            <person name="Mondo S."/>
            <person name="Pangilinan J."/>
            <person name="Riley R."/>
            <person name="Labutti K."/>
            <person name="Andreopoulos B."/>
            <person name="Lipzen A."/>
            <person name="Chen C."/>
            <person name="Yanf M."/>
            <person name="Daum C."/>
            <person name="Ng V."/>
            <person name="Clum A."/>
            <person name="Steindorff A."/>
            <person name="Ohm R."/>
            <person name="Martin F."/>
            <person name="Silar P."/>
            <person name="Natvig D."/>
            <person name="Lalanne C."/>
            <person name="Gautier V."/>
            <person name="Ament-Velasquez S.L."/>
            <person name="Kruys A."/>
            <person name="Hutchinson M.I."/>
            <person name="Powell A.J."/>
            <person name="Barry K."/>
            <person name="Miller A.N."/>
            <person name="Grigoriev I.V."/>
            <person name="Debuchy R."/>
            <person name="Gladieux P."/>
            <person name="Thoren M.H."/>
            <person name="Johannesson H."/>
        </authorList>
    </citation>
    <scope>NUCLEOTIDE SEQUENCE</scope>
    <source>
        <strain evidence="6">SMH4131-1</strain>
    </source>
</reference>
<evidence type="ECO:0000313" key="7">
    <source>
        <dbReference type="Proteomes" id="UP001286456"/>
    </source>
</evidence>
<sequence length="397" mass="42810">MTVPTPKPAPDLHIPTSASTVSVSIINTTTSLRGIPAGMFFSPSIPGHTWLGAPAYSFLIQHPTTNRTLVFDLGVRKDIQNFSPTILNSLKAAGFSLDYEGTVKHGVREILDAGGVDTAAVEAIIWSHYHFDHTGDPSTFDPATKLIVGPGFKEHLLPGYPANPASPILETDYTGRELVQLDFDDSNGAWKTLTIGRFRAIDYFGDGSFYLLDAPGHAIGHVCGLARVTSVQAGEGDSFIFMGGDAFHHAGEVRPSAYLPLPDEISPSPLVPVHACGGTKCAGAMFEALLADSDRTKTFYTPSNPPGSTGRPHHNPEEGVRTIGKVQEGDAHDNVFVVAAHDETLLDVVDFFPATANDFVKKGWVEKARWLFLRDFADAVGYQGEKAWRANSEWAPV</sequence>
<protein>
    <submittedName>
        <fullName evidence="6">Beta-lactamase-like protein</fullName>
    </submittedName>
</protein>
<gene>
    <name evidence="6" type="ORF">B0T19DRAFT_113770</name>
</gene>
<dbReference type="Proteomes" id="UP001286456">
    <property type="component" value="Unassembled WGS sequence"/>
</dbReference>
<organism evidence="6 7">
    <name type="scientific">Cercophora scortea</name>
    <dbReference type="NCBI Taxonomy" id="314031"/>
    <lineage>
        <taxon>Eukaryota</taxon>
        <taxon>Fungi</taxon>
        <taxon>Dikarya</taxon>
        <taxon>Ascomycota</taxon>
        <taxon>Pezizomycotina</taxon>
        <taxon>Sordariomycetes</taxon>
        <taxon>Sordariomycetidae</taxon>
        <taxon>Sordariales</taxon>
        <taxon>Lasiosphaeriaceae</taxon>
        <taxon>Cercophora</taxon>
    </lineage>
</organism>
<comment type="caution">
    <text evidence="6">The sequence shown here is derived from an EMBL/GenBank/DDBJ whole genome shotgun (WGS) entry which is preliminary data.</text>
</comment>
<reference evidence="6" key="1">
    <citation type="journal article" date="2023" name="Mol. Phylogenet. Evol.">
        <title>Genome-scale phylogeny and comparative genomics of the fungal order Sordariales.</title>
        <authorList>
            <person name="Hensen N."/>
            <person name="Bonometti L."/>
            <person name="Westerberg I."/>
            <person name="Brannstrom I.O."/>
            <person name="Guillou S."/>
            <person name="Cros-Aarteil S."/>
            <person name="Calhoun S."/>
            <person name="Haridas S."/>
            <person name="Kuo A."/>
            <person name="Mondo S."/>
            <person name="Pangilinan J."/>
            <person name="Riley R."/>
            <person name="LaButti K."/>
            <person name="Andreopoulos B."/>
            <person name="Lipzen A."/>
            <person name="Chen C."/>
            <person name="Yan M."/>
            <person name="Daum C."/>
            <person name="Ng V."/>
            <person name="Clum A."/>
            <person name="Steindorff A."/>
            <person name="Ohm R.A."/>
            <person name="Martin F."/>
            <person name="Silar P."/>
            <person name="Natvig D.O."/>
            <person name="Lalanne C."/>
            <person name="Gautier V."/>
            <person name="Ament-Velasquez S.L."/>
            <person name="Kruys A."/>
            <person name="Hutchinson M.I."/>
            <person name="Powell A.J."/>
            <person name="Barry K."/>
            <person name="Miller A.N."/>
            <person name="Grigoriev I.V."/>
            <person name="Debuchy R."/>
            <person name="Gladieux P."/>
            <person name="Hiltunen Thoren M."/>
            <person name="Johannesson H."/>
        </authorList>
    </citation>
    <scope>NUCLEOTIDE SEQUENCE</scope>
    <source>
        <strain evidence="6">SMH4131-1</strain>
    </source>
</reference>
<dbReference type="PANTHER" id="PTHR42978">
    <property type="entry name" value="QUORUM-QUENCHING LACTONASE YTNP-RELATED-RELATED"/>
    <property type="match status" value="1"/>
</dbReference>
<dbReference type="EMBL" id="JAUEPO010000002">
    <property type="protein sequence ID" value="KAK3332947.1"/>
    <property type="molecule type" value="Genomic_DNA"/>
</dbReference>
<dbReference type="Gene3D" id="3.60.15.10">
    <property type="entry name" value="Ribonuclease Z/Hydroxyacylglutathione hydrolase-like"/>
    <property type="match status" value="1"/>
</dbReference>
<evidence type="ECO:0000313" key="6">
    <source>
        <dbReference type="EMBL" id="KAK3332947.1"/>
    </source>
</evidence>
<comment type="similarity">
    <text evidence="1">Belongs to the metallo-beta-lactamase superfamily.</text>
</comment>
<evidence type="ECO:0000259" key="5">
    <source>
        <dbReference type="SMART" id="SM00849"/>
    </source>
</evidence>